<evidence type="ECO:0000313" key="1">
    <source>
        <dbReference type="EMBL" id="KAA3477795.1"/>
    </source>
</evidence>
<protein>
    <submittedName>
        <fullName evidence="1">Uncharacterized protein</fullName>
    </submittedName>
</protein>
<keyword evidence="2" id="KW-1185">Reference proteome</keyword>
<dbReference type="AlphaFoldDB" id="A0A5B6W9A0"/>
<proteinExistence type="predicted"/>
<organism evidence="1 2">
    <name type="scientific">Gossypium australe</name>
    <dbReference type="NCBI Taxonomy" id="47621"/>
    <lineage>
        <taxon>Eukaryota</taxon>
        <taxon>Viridiplantae</taxon>
        <taxon>Streptophyta</taxon>
        <taxon>Embryophyta</taxon>
        <taxon>Tracheophyta</taxon>
        <taxon>Spermatophyta</taxon>
        <taxon>Magnoliopsida</taxon>
        <taxon>eudicotyledons</taxon>
        <taxon>Gunneridae</taxon>
        <taxon>Pentapetalae</taxon>
        <taxon>rosids</taxon>
        <taxon>malvids</taxon>
        <taxon>Malvales</taxon>
        <taxon>Malvaceae</taxon>
        <taxon>Malvoideae</taxon>
        <taxon>Gossypium</taxon>
    </lineage>
</organism>
<gene>
    <name evidence="1" type="ORF">EPI10_011656</name>
</gene>
<dbReference type="Proteomes" id="UP000325315">
    <property type="component" value="Unassembled WGS sequence"/>
</dbReference>
<evidence type="ECO:0000313" key="2">
    <source>
        <dbReference type="Proteomes" id="UP000325315"/>
    </source>
</evidence>
<dbReference type="EMBL" id="SMMG02000004">
    <property type="protein sequence ID" value="KAA3477795.1"/>
    <property type="molecule type" value="Genomic_DNA"/>
</dbReference>
<reference evidence="2" key="1">
    <citation type="journal article" date="2019" name="Plant Biotechnol. J.">
        <title>Genome sequencing of the Australian wild diploid species Gossypium australe highlights disease resistance and delayed gland morphogenesis.</title>
        <authorList>
            <person name="Cai Y."/>
            <person name="Cai X."/>
            <person name="Wang Q."/>
            <person name="Wang P."/>
            <person name="Zhang Y."/>
            <person name="Cai C."/>
            <person name="Xu Y."/>
            <person name="Wang K."/>
            <person name="Zhou Z."/>
            <person name="Wang C."/>
            <person name="Geng S."/>
            <person name="Li B."/>
            <person name="Dong Q."/>
            <person name="Hou Y."/>
            <person name="Wang H."/>
            <person name="Ai P."/>
            <person name="Liu Z."/>
            <person name="Yi F."/>
            <person name="Sun M."/>
            <person name="An G."/>
            <person name="Cheng J."/>
            <person name="Zhang Y."/>
            <person name="Shi Q."/>
            <person name="Xie Y."/>
            <person name="Shi X."/>
            <person name="Chang Y."/>
            <person name="Huang F."/>
            <person name="Chen Y."/>
            <person name="Hong S."/>
            <person name="Mi L."/>
            <person name="Sun Q."/>
            <person name="Zhang L."/>
            <person name="Zhou B."/>
            <person name="Peng R."/>
            <person name="Zhang X."/>
            <person name="Liu F."/>
        </authorList>
    </citation>
    <scope>NUCLEOTIDE SEQUENCE [LARGE SCALE GENOMIC DNA]</scope>
    <source>
        <strain evidence="2">cv. PA1801</strain>
    </source>
</reference>
<sequence>MHSTCESFVALQQCRGNNLETGKDDEILVSPPLFKGRIVTTQKLVVSDSVVPKSRFIIH</sequence>
<comment type="caution">
    <text evidence="1">The sequence shown here is derived from an EMBL/GenBank/DDBJ whole genome shotgun (WGS) entry which is preliminary data.</text>
</comment>
<accession>A0A5B6W9A0</accession>
<name>A0A5B6W9A0_9ROSI</name>